<organism evidence="4">
    <name type="scientific">marine metagenome</name>
    <dbReference type="NCBI Taxonomy" id="408172"/>
    <lineage>
        <taxon>unclassified sequences</taxon>
        <taxon>metagenomes</taxon>
        <taxon>ecological metagenomes</taxon>
    </lineage>
</organism>
<evidence type="ECO:0000256" key="2">
    <source>
        <dbReference type="ARBA" id="ARBA00022679"/>
    </source>
</evidence>
<dbReference type="InterPro" id="IPR051128">
    <property type="entry name" value="EgtD_Methyltrsf_superfamily"/>
</dbReference>
<dbReference type="InterPro" id="IPR029063">
    <property type="entry name" value="SAM-dependent_MTases_sf"/>
</dbReference>
<dbReference type="Gene3D" id="3.40.50.150">
    <property type="entry name" value="Vaccinia Virus protein VP39"/>
    <property type="match status" value="1"/>
</dbReference>
<dbReference type="PANTHER" id="PTHR43397">
    <property type="entry name" value="ERGOTHIONEINE BIOSYNTHESIS PROTEIN 1"/>
    <property type="match status" value="1"/>
</dbReference>
<dbReference type="InterPro" id="IPR017804">
    <property type="entry name" value="MeTrfase_EgtD-like"/>
</dbReference>
<evidence type="ECO:0000256" key="1">
    <source>
        <dbReference type="ARBA" id="ARBA00022603"/>
    </source>
</evidence>
<gene>
    <name evidence="4" type="ORF">METZ01_LOCUS77177</name>
</gene>
<sequence length="327" mass="37452">MFKIENLKSTTEYFSPEKQFADSVNAGLSLKNKRLPSWLIFDSVGSELFKKITELADYLPAACEFEIIRNHKDDIAKLITSDTFNLIELGSGDGCKTQILIEHLLNEKLDFHYFPIDISSGAVTNLVRSLEDRHSNTSLKVTGLTGDYFDGLEAVTQNVQNLVLFLGVSLNNMDLDMASAFLKRLSQTLGSNDYLLTGFDLMKDPKLLYSAYNDPLFEKFNLHLLDRINQELGADFNKELFAQQGQFNPNTRAVESYLYSTRDQTVHIKALNKNFHLKAWETIQTEQSFKYTLEEIENLAIANGFEIVEHLFDSRKYFVDSVWKVRH</sequence>
<dbReference type="SUPFAM" id="SSF53335">
    <property type="entry name" value="S-adenosyl-L-methionine-dependent methyltransferases"/>
    <property type="match status" value="1"/>
</dbReference>
<keyword evidence="2" id="KW-0808">Transferase</keyword>
<dbReference type="GO" id="GO:0008168">
    <property type="term" value="F:methyltransferase activity"/>
    <property type="evidence" value="ECO:0007669"/>
    <property type="project" value="UniProtKB-KW"/>
</dbReference>
<name>A0A381UCI5_9ZZZZ</name>
<dbReference type="Pfam" id="PF10017">
    <property type="entry name" value="Methyltransf_33"/>
    <property type="match status" value="1"/>
</dbReference>
<dbReference type="PANTHER" id="PTHR43397:SF1">
    <property type="entry name" value="ERGOTHIONEINE BIOSYNTHESIS PROTEIN 1"/>
    <property type="match status" value="1"/>
</dbReference>
<dbReference type="AlphaFoldDB" id="A0A381UCI5"/>
<evidence type="ECO:0000259" key="3">
    <source>
        <dbReference type="Pfam" id="PF10017"/>
    </source>
</evidence>
<dbReference type="PIRSF" id="PIRSF018005">
    <property type="entry name" value="UCP018005"/>
    <property type="match status" value="1"/>
</dbReference>
<evidence type="ECO:0000313" key="4">
    <source>
        <dbReference type="EMBL" id="SVA24323.1"/>
    </source>
</evidence>
<keyword evidence="1" id="KW-0489">Methyltransferase</keyword>
<dbReference type="GO" id="GO:0032259">
    <property type="term" value="P:methylation"/>
    <property type="evidence" value="ECO:0007669"/>
    <property type="project" value="UniProtKB-KW"/>
</dbReference>
<feature type="domain" description="Histidine-specific methyltransferase SAM-dependent" evidence="3">
    <location>
        <begin position="21"/>
        <end position="324"/>
    </location>
</feature>
<reference evidence="4" key="1">
    <citation type="submission" date="2018-05" db="EMBL/GenBank/DDBJ databases">
        <authorList>
            <person name="Lanie J.A."/>
            <person name="Ng W.-L."/>
            <person name="Kazmierczak K.M."/>
            <person name="Andrzejewski T.M."/>
            <person name="Davidsen T.M."/>
            <person name="Wayne K.J."/>
            <person name="Tettelin H."/>
            <person name="Glass J.I."/>
            <person name="Rusch D."/>
            <person name="Podicherti R."/>
            <person name="Tsui H.-C.T."/>
            <person name="Winkler M.E."/>
        </authorList>
    </citation>
    <scope>NUCLEOTIDE SEQUENCE</scope>
</reference>
<protein>
    <recommendedName>
        <fullName evidence="3">Histidine-specific methyltransferase SAM-dependent domain-containing protein</fullName>
    </recommendedName>
</protein>
<dbReference type="EMBL" id="UINC01005909">
    <property type="protein sequence ID" value="SVA24323.1"/>
    <property type="molecule type" value="Genomic_DNA"/>
</dbReference>
<dbReference type="InterPro" id="IPR019257">
    <property type="entry name" value="MeTrfase_dom"/>
</dbReference>
<proteinExistence type="predicted"/>
<accession>A0A381UCI5</accession>